<reference evidence="4" key="1">
    <citation type="journal article" date="2022" name="Int. J. Syst. Evol. Microbiol.">
        <title>Anaeromyxobacter oryzae sp. nov., Anaeromyxobacter diazotrophicus sp. nov. and Anaeromyxobacter paludicola sp. nov., isolated from paddy soils.</title>
        <authorList>
            <person name="Itoh H."/>
            <person name="Xu Z."/>
            <person name="Mise K."/>
            <person name="Masuda Y."/>
            <person name="Ushijima N."/>
            <person name="Hayakawa C."/>
            <person name="Shiratori Y."/>
            <person name="Senoo K."/>
        </authorList>
    </citation>
    <scope>NUCLEOTIDE SEQUENCE [LARGE SCALE GENOMIC DNA]</scope>
    <source>
        <strain evidence="4">Red232</strain>
    </source>
</reference>
<dbReference type="Proteomes" id="UP001162891">
    <property type="component" value="Chromosome"/>
</dbReference>
<dbReference type="InterPro" id="IPR029044">
    <property type="entry name" value="Nucleotide-diphossugar_trans"/>
</dbReference>
<dbReference type="PANTHER" id="PTHR43646:SF3">
    <property type="entry name" value="SLR1566 PROTEIN"/>
    <property type="match status" value="1"/>
</dbReference>
<evidence type="ECO:0000259" key="2">
    <source>
        <dbReference type="Pfam" id="PF00535"/>
    </source>
</evidence>
<keyword evidence="1" id="KW-0812">Transmembrane</keyword>
<dbReference type="InterPro" id="IPR001173">
    <property type="entry name" value="Glyco_trans_2-like"/>
</dbReference>
<dbReference type="SUPFAM" id="SSF53448">
    <property type="entry name" value="Nucleotide-diphospho-sugar transferases"/>
    <property type="match status" value="1"/>
</dbReference>
<feature type="transmembrane region" description="Helical" evidence="1">
    <location>
        <begin position="282"/>
        <end position="306"/>
    </location>
</feature>
<gene>
    <name evidence="3" type="ORF">AMOR_34060</name>
</gene>
<protein>
    <recommendedName>
        <fullName evidence="2">Glycosyltransferase 2-like domain-containing protein</fullName>
    </recommendedName>
</protein>
<evidence type="ECO:0000313" key="3">
    <source>
        <dbReference type="EMBL" id="BDG04410.1"/>
    </source>
</evidence>
<feature type="transmembrane region" description="Helical" evidence="1">
    <location>
        <begin position="342"/>
        <end position="364"/>
    </location>
</feature>
<proteinExistence type="predicted"/>
<sequence length="414" mass="42647">MIAAASLVVAALAFAGWARLALAGLRTERAVAFLDAVAPAAEVPSLSVVVPCRDEARGVERAIRSLLAQDLPALEVVAVDDRSTDGTGAILDAIARDDRRLSVVHVATLPDGWLGKNHACAAGVRVARGEWLLFTDGDVVFAPDALRRALAFAARHGLGHVAAAPRFVAPGLLERAFVTAFAAFAAAAFRAWELPRAGTRAFAGVGAFNLVSRDAYLRAGGHARLALEVVDDVKLGLLLRRSGVPQGIVNGGGRVQVRWQHGFRASMVGLVKNAFAAAEYRVGFTLLAAAWIGFLGAAPVALAVAAPHPAARALAVGALVLAAIVHGGTARRTAAGSGAEGLLMPACAVLLGAVLLASAAAAGARGGVVWRGTFYPLARLRAGSLRARDLLARDAAGWPGPRAEPEPPERRAAP</sequence>
<accession>A0ABN6MXK9</accession>
<keyword evidence="1" id="KW-0472">Membrane</keyword>
<dbReference type="Gene3D" id="3.90.550.10">
    <property type="entry name" value="Spore Coat Polysaccharide Biosynthesis Protein SpsA, Chain A"/>
    <property type="match status" value="1"/>
</dbReference>
<evidence type="ECO:0000313" key="4">
    <source>
        <dbReference type="Proteomes" id="UP001162891"/>
    </source>
</evidence>
<keyword evidence="4" id="KW-1185">Reference proteome</keyword>
<keyword evidence="1" id="KW-1133">Transmembrane helix</keyword>
<dbReference type="PANTHER" id="PTHR43646">
    <property type="entry name" value="GLYCOSYLTRANSFERASE"/>
    <property type="match status" value="1"/>
</dbReference>
<dbReference type="CDD" id="cd00761">
    <property type="entry name" value="Glyco_tranf_GTA_type"/>
    <property type="match status" value="1"/>
</dbReference>
<dbReference type="Pfam" id="PF00535">
    <property type="entry name" value="Glycos_transf_2"/>
    <property type="match status" value="1"/>
</dbReference>
<evidence type="ECO:0000256" key="1">
    <source>
        <dbReference type="SAM" id="Phobius"/>
    </source>
</evidence>
<name>A0ABN6MXK9_9BACT</name>
<feature type="domain" description="Glycosyltransferase 2-like" evidence="2">
    <location>
        <begin position="47"/>
        <end position="176"/>
    </location>
</feature>
<dbReference type="EMBL" id="AP025591">
    <property type="protein sequence ID" value="BDG04410.1"/>
    <property type="molecule type" value="Genomic_DNA"/>
</dbReference>
<dbReference type="RefSeq" id="WP_248352777.1">
    <property type="nucleotide sequence ID" value="NZ_AP025591.1"/>
</dbReference>
<feature type="transmembrane region" description="Helical" evidence="1">
    <location>
        <begin position="313"/>
        <end position="330"/>
    </location>
</feature>
<organism evidence="3 4">
    <name type="scientific">Anaeromyxobacter oryzae</name>
    <dbReference type="NCBI Taxonomy" id="2918170"/>
    <lineage>
        <taxon>Bacteria</taxon>
        <taxon>Pseudomonadati</taxon>
        <taxon>Myxococcota</taxon>
        <taxon>Myxococcia</taxon>
        <taxon>Myxococcales</taxon>
        <taxon>Cystobacterineae</taxon>
        <taxon>Anaeromyxobacteraceae</taxon>
        <taxon>Anaeromyxobacter</taxon>
    </lineage>
</organism>